<dbReference type="EMBL" id="MU167739">
    <property type="protein sequence ID" value="KAG0139172.1"/>
    <property type="molecule type" value="Genomic_DNA"/>
</dbReference>
<evidence type="ECO:0000313" key="1">
    <source>
        <dbReference type="EMBL" id="KAG0139172.1"/>
    </source>
</evidence>
<dbReference type="AlphaFoldDB" id="A0A9P6N7H6"/>
<organism evidence="1 2">
    <name type="scientific">Cronartium quercuum f. sp. fusiforme G11</name>
    <dbReference type="NCBI Taxonomy" id="708437"/>
    <lineage>
        <taxon>Eukaryota</taxon>
        <taxon>Fungi</taxon>
        <taxon>Dikarya</taxon>
        <taxon>Basidiomycota</taxon>
        <taxon>Pucciniomycotina</taxon>
        <taxon>Pucciniomycetes</taxon>
        <taxon>Pucciniales</taxon>
        <taxon>Coleosporiaceae</taxon>
        <taxon>Cronartium</taxon>
    </lineage>
</organism>
<dbReference type="Proteomes" id="UP000886653">
    <property type="component" value="Unassembled WGS sequence"/>
</dbReference>
<keyword evidence="2" id="KW-1185">Reference proteome</keyword>
<dbReference type="OrthoDB" id="2507096at2759"/>
<comment type="caution">
    <text evidence="1">The sequence shown here is derived from an EMBL/GenBank/DDBJ whole genome shotgun (WGS) entry which is preliminary data.</text>
</comment>
<accession>A0A9P6N7H6</accession>
<feature type="non-terminal residue" evidence="1">
    <location>
        <position position="1"/>
    </location>
</feature>
<sequence>DIQTLLNVQHNCHQLQCAIKASTYEPVGPQGIHKQGQTLIHSVGNLYFLNSASLYSANIHREVA</sequence>
<gene>
    <name evidence="1" type="ORF">CROQUDRAFT_55100</name>
</gene>
<reference evidence="1" key="1">
    <citation type="submission" date="2013-11" db="EMBL/GenBank/DDBJ databases">
        <title>Genome sequence of the fusiform rust pathogen reveals effectors for host alternation and coevolution with pine.</title>
        <authorList>
            <consortium name="DOE Joint Genome Institute"/>
            <person name="Smith K."/>
            <person name="Pendleton A."/>
            <person name="Kubisiak T."/>
            <person name="Anderson C."/>
            <person name="Salamov A."/>
            <person name="Aerts A."/>
            <person name="Riley R."/>
            <person name="Clum A."/>
            <person name="Lindquist E."/>
            <person name="Ence D."/>
            <person name="Campbell M."/>
            <person name="Kronenberg Z."/>
            <person name="Feau N."/>
            <person name="Dhillon B."/>
            <person name="Hamelin R."/>
            <person name="Burleigh J."/>
            <person name="Smith J."/>
            <person name="Yandell M."/>
            <person name="Nelson C."/>
            <person name="Grigoriev I."/>
            <person name="Davis J."/>
        </authorList>
    </citation>
    <scope>NUCLEOTIDE SEQUENCE</scope>
    <source>
        <strain evidence="1">G11</strain>
    </source>
</reference>
<evidence type="ECO:0000313" key="2">
    <source>
        <dbReference type="Proteomes" id="UP000886653"/>
    </source>
</evidence>
<proteinExistence type="predicted"/>
<name>A0A9P6N7H6_9BASI</name>
<protein>
    <submittedName>
        <fullName evidence="1">Uncharacterized protein</fullName>
    </submittedName>
</protein>